<protein>
    <submittedName>
        <fullName evidence="1">2411_t:CDS:1</fullName>
    </submittedName>
</protein>
<accession>A0A9N9ADK0</accession>
<name>A0A9N9ADK0_9GLOM</name>
<dbReference type="OrthoDB" id="2419771at2759"/>
<keyword evidence="2" id="KW-1185">Reference proteome</keyword>
<dbReference type="AlphaFoldDB" id="A0A9N9ADK0"/>
<dbReference type="EMBL" id="CAJVPL010000774">
    <property type="protein sequence ID" value="CAG8528430.1"/>
    <property type="molecule type" value="Genomic_DNA"/>
</dbReference>
<proteinExistence type="predicted"/>
<evidence type="ECO:0000313" key="1">
    <source>
        <dbReference type="EMBL" id="CAG8528430.1"/>
    </source>
</evidence>
<sequence>MNLYDYEEREAILNGKSKVDKLSGEYLNNQQTIFRRYDYTTGQTTYFYRTNESLVGHATKPVLIKKNYRLGTRSLNPLNLLKLADKPKQKEIYSFKKPKQQLKQDFQEFLITRLLLLCKSAEFTHIPLEKEHVPKELEKCDQSITNHFQTKPVLRFTFLPQQASLIRTFMEKLDTYAQEYDMEESKDFSAPCFTDPIASRNAYLNN</sequence>
<reference evidence="1" key="1">
    <citation type="submission" date="2021-06" db="EMBL/GenBank/DDBJ databases">
        <authorList>
            <person name="Kallberg Y."/>
            <person name="Tangrot J."/>
            <person name="Rosling A."/>
        </authorList>
    </citation>
    <scope>NUCLEOTIDE SEQUENCE</scope>
    <source>
        <strain evidence="1">MT106</strain>
    </source>
</reference>
<comment type="caution">
    <text evidence="1">The sequence shown here is derived from an EMBL/GenBank/DDBJ whole genome shotgun (WGS) entry which is preliminary data.</text>
</comment>
<organism evidence="1 2">
    <name type="scientific">Ambispora gerdemannii</name>
    <dbReference type="NCBI Taxonomy" id="144530"/>
    <lineage>
        <taxon>Eukaryota</taxon>
        <taxon>Fungi</taxon>
        <taxon>Fungi incertae sedis</taxon>
        <taxon>Mucoromycota</taxon>
        <taxon>Glomeromycotina</taxon>
        <taxon>Glomeromycetes</taxon>
        <taxon>Archaeosporales</taxon>
        <taxon>Ambisporaceae</taxon>
        <taxon>Ambispora</taxon>
    </lineage>
</organism>
<dbReference type="Proteomes" id="UP000789831">
    <property type="component" value="Unassembled WGS sequence"/>
</dbReference>
<gene>
    <name evidence="1" type="ORF">AGERDE_LOCUS5589</name>
</gene>
<evidence type="ECO:0000313" key="2">
    <source>
        <dbReference type="Proteomes" id="UP000789831"/>
    </source>
</evidence>